<feature type="signal peptide" evidence="1">
    <location>
        <begin position="1"/>
        <end position="18"/>
    </location>
</feature>
<dbReference type="Pfam" id="PF26053">
    <property type="entry name" value="DUF8016"/>
    <property type="match status" value="1"/>
</dbReference>
<dbReference type="SUPFAM" id="SSF75304">
    <property type="entry name" value="Amidase signature (AS) enzymes"/>
    <property type="match status" value="1"/>
</dbReference>
<dbReference type="PANTHER" id="PTHR46310">
    <property type="entry name" value="AMIDASE 1"/>
    <property type="match status" value="1"/>
</dbReference>
<comment type="caution">
    <text evidence="4">The sequence shown here is derived from an EMBL/GenBank/DDBJ whole genome shotgun (WGS) entry which is preliminary data.</text>
</comment>
<dbReference type="OrthoDB" id="5423360at2759"/>
<gene>
    <name evidence="4" type="ORF">LLEC1_04447</name>
</gene>
<evidence type="ECO:0000313" key="5">
    <source>
        <dbReference type="Proteomes" id="UP000243081"/>
    </source>
</evidence>
<dbReference type="Proteomes" id="UP000243081">
    <property type="component" value="Unassembled WGS sequence"/>
</dbReference>
<dbReference type="PANTHER" id="PTHR46310:SF7">
    <property type="entry name" value="AMIDASE 1"/>
    <property type="match status" value="1"/>
</dbReference>
<dbReference type="EMBL" id="LUKN01004171">
    <property type="protein sequence ID" value="OAQ96457.1"/>
    <property type="molecule type" value="Genomic_DNA"/>
</dbReference>
<evidence type="ECO:0000259" key="3">
    <source>
        <dbReference type="Pfam" id="PF26053"/>
    </source>
</evidence>
<feature type="domain" description="Amidase" evidence="2">
    <location>
        <begin position="188"/>
        <end position="386"/>
    </location>
</feature>
<evidence type="ECO:0000256" key="1">
    <source>
        <dbReference type="SAM" id="SignalP"/>
    </source>
</evidence>
<dbReference type="Pfam" id="PF01425">
    <property type="entry name" value="Amidase"/>
    <property type="match status" value="1"/>
</dbReference>
<feature type="chain" id="PRO_5008103978" evidence="1">
    <location>
        <begin position="19"/>
        <end position="637"/>
    </location>
</feature>
<dbReference type="AlphaFoldDB" id="A0A179I1C2"/>
<dbReference type="Gene3D" id="3.90.1300.10">
    <property type="entry name" value="Amidase signature (AS) domain"/>
    <property type="match status" value="1"/>
</dbReference>
<dbReference type="InterPro" id="IPR036928">
    <property type="entry name" value="AS_sf"/>
</dbReference>
<dbReference type="InterPro" id="IPR058329">
    <property type="entry name" value="Arp1_N"/>
</dbReference>
<proteinExistence type="predicted"/>
<keyword evidence="5" id="KW-1185">Reference proteome</keyword>
<sequence length="637" mass="70356">MVAATLFMLPAAVQLSAAMLTTPSMSTVVRLGEIAYYMHPLPDEYKLEAAAFNQNPVALPCTVVAVRDSKLDLPQELQSAFDIFAEADDVWSADFARNVIIQAPEDFLAPSQSQNAASQKLGIANLHLIPANLAHRKLPPGPYFVHYGRLYQAYRLYPDSAGAFMVSTVTDDNDIFRPLDVAAYGEQFPSALTVAVPSRLYFTKTEAQPYAGFRLAIKDIIDLKGLKTGASSRAYTDLYPVREETAETVKRLIDLGFVIVGKLKSSQFADSEWPTCDYIDYHGPFNPRGDGYLTPSGSSSGSASAVAAYQWLDFSLGTDTLGSIRSPAAAQSLFAMRPTLGATSTNGLVPYSSKWDTIGGFARSAAEYLVLAQALYGSTETANKTYKARFSGTCPQYYSQLTNGASQEVFETFIVRLEAFLGVKRTDIHLADVWETHRPEGVTESLSEYMHSAFAWSANRDQWLGLLKPFIDEYTEKTGKPPILNPQVRFKVEYTPTVTEEQQVEGDRRIKVYRDWFYKHVMPPAEDGYSSSIMVLPWTTGKPDYRDTYKAGPQQFTGEGFFFYNVGPYGNCPELIFPVGSTPYISKYTGVEEQLPAALGLIGAQGSDMMLADFVSKLFESIDTVITPVEEEAQIEL</sequence>
<evidence type="ECO:0000259" key="2">
    <source>
        <dbReference type="Pfam" id="PF01425"/>
    </source>
</evidence>
<dbReference type="InterPro" id="IPR023631">
    <property type="entry name" value="Amidase_dom"/>
</dbReference>
<dbReference type="OMA" id="FIDEYTE"/>
<accession>A0A179I1C2</accession>
<protein>
    <submittedName>
        <fullName evidence="4">Uncharacterized protein</fullName>
    </submittedName>
</protein>
<name>A0A179I1C2_CORDF</name>
<reference evidence="4 5" key="1">
    <citation type="submission" date="2016-03" db="EMBL/GenBank/DDBJ databases">
        <title>Fine-scale spatial genetic structure of a fungal parasite of coffee scale insects.</title>
        <authorList>
            <person name="Jackson D."/>
            <person name="Zemenick K.A."/>
            <person name="Malloure B."/>
            <person name="Quandt C.A."/>
            <person name="James T.Y."/>
        </authorList>
    </citation>
    <scope>NUCLEOTIDE SEQUENCE [LARGE SCALE GENOMIC DNA]</scope>
    <source>
        <strain evidence="4 5">UM487</strain>
    </source>
</reference>
<evidence type="ECO:0000313" key="4">
    <source>
        <dbReference type="EMBL" id="OAQ96457.1"/>
    </source>
</evidence>
<feature type="domain" description="Scytalone dehydratase-like protein Arp1 N-terminal" evidence="3">
    <location>
        <begin position="52"/>
        <end position="157"/>
    </location>
</feature>
<organism evidence="4 5">
    <name type="scientific">Cordyceps confragosa</name>
    <name type="common">Lecanicillium lecanii</name>
    <dbReference type="NCBI Taxonomy" id="2714763"/>
    <lineage>
        <taxon>Eukaryota</taxon>
        <taxon>Fungi</taxon>
        <taxon>Dikarya</taxon>
        <taxon>Ascomycota</taxon>
        <taxon>Pezizomycotina</taxon>
        <taxon>Sordariomycetes</taxon>
        <taxon>Hypocreomycetidae</taxon>
        <taxon>Hypocreales</taxon>
        <taxon>Cordycipitaceae</taxon>
        <taxon>Akanthomyces</taxon>
    </lineage>
</organism>
<keyword evidence="1" id="KW-0732">Signal</keyword>